<evidence type="ECO:0000313" key="4">
    <source>
        <dbReference type="Proteomes" id="UP001164965"/>
    </source>
</evidence>
<dbReference type="InterPro" id="IPR009061">
    <property type="entry name" value="DNA-bd_dom_put_sf"/>
</dbReference>
<keyword evidence="4" id="KW-1185">Reference proteome</keyword>
<feature type="domain" description="HTH merR-type" evidence="2">
    <location>
        <begin position="4"/>
        <end position="73"/>
    </location>
</feature>
<sequence>MGELVQIGDVAEAVGLSLRTIRYYEEMGLVRPSSRSKGGFRLYTDADVARLLVIKRMKPLGFSVDDMRDLLAVRDQLDTPATTAAERAALHERLQVFRSATAARILALQDELVNAHRFADELLHAAEEHTAAGG</sequence>
<dbReference type="Gene3D" id="1.10.1660.10">
    <property type="match status" value="1"/>
</dbReference>
<evidence type="ECO:0000313" key="3">
    <source>
        <dbReference type="EMBL" id="UZJ26451.1"/>
    </source>
</evidence>
<evidence type="ECO:0000259" key="2">
    <source>
        <dbReference type="PROSITE" id="PS50937"/>
    </source>
</evidence>
<proteinExistence type="predicted"/>
<accession>A0ABY6P543</accession>
<dbReference type="PROSITE" id="PS50937">
    <property type="entry name" value="HTH_MERR_2"/>
    <property type="match status" value="1"/>
</dbReference>
<evidence type="ECO:0000256" key="1">
    <source>
        <dbReference type="ARBA" id="ARBA00023125"/>
    </source>
</evidence>
<dbReference type="PRINTS" id="PR00040">
    <property type="entry name" value="HTHMERR"/>
</dbReference>
<dbReference type="PROSITE" id="PS00552">
    <property type="entry name" value="HTH_MERR_1"/>
    <property type="match status" value="1"/>
</dbReference>
<dbReference type="EMBL" id="CP110615">
    <property type="protein sequence ID" value="UZJ26451.1"/>
    <property type="molecule type" value="Genomic_DNA"/>
</dbReference>
<keyword evidence="1" id="KW-0238">DNA-binding</keyword>
<organism evidence="3 4">
    <name type="scientific">Rhodococcus antarcticus</name>
    <dbReference type="NCBI Taxonomy" id="2987751"/>
    <lineage>
        <taxon>Bacteria</taxon>
        <taxon>Bacillati</taxon>
        <taxon>Actinomycetota</taxon>
        <taxon>Actinomycetes</taxon>
        <taxon>Mycobacteriales</taxon>
        <taxon>Nocardiaceae</taxon>
        <taxon>Rhodococcus</taxon>
    </lineage>
</organism>
<dbReference type="PANTHER" id="PTHR30204">
    <property type="entry name" value="REDOX-CYCLING DRUG-SENSING TRANSCRIPTIONAL ACTIVATOR SOXR"/>
    <property type="match status" value="1"/>
</dbReference>
<gene>
    <name evidence="3" type="ORF">RHODO2019_08675</name>
</gene>
<protein>
    <submittedName>
        <fullName evidence="3">MerR family transcriptional regulator</fullName>
    </submittedName>
</protein>
<dbReference type="PANTHER" id="PTHR30204:SF93">
    <property type="entry name" value="HTH MERR-TYPE DOMAIN-CONTAINING PROTEIN"/>
    <property type="match status" value="1"/>
</dbReference>
<dbReference type="SMART" id="SM00422">
    <property type="entry name" value="HTH_MERR"/>
    <property type="match status" value="1"/>
</dbReference>
<dbReference type="Proteomes" id="UP001164965">
    <property type="component" value="Chromosome"/>
</dbReference>
<dbReference type="SUPFAM" id="SSF46955">
    <property type="entry name" value="Putative DNA-binding domain"/>
    <property type="match status" value="1"/>
</dbReference>
<dbReference type="InterPro" id="IPR000551">
    <property type="entry name" value="MerR-type_HTH_dom"/>
</dbReference>
<name>A0ABY6P543_9NOCA</name>
<reference evidence="3" key="1">
    <citation type="submission" date="2022-10" db="EMBL/GenBank/DDBJ databases">
        <title>Rhodococcus sp.75.</title>
        <authorList>
            <person name="Sun M."/>
        </authorList>
    </citation>
    <scope>NUCLEOTIDE SEQUENCE</scope>
    <source>
        <strain evidence="3">75</strain>
    </source>
</reference>
<dbReference type="InterPro" id="IPR047057">
    <property type="entry name" value="MerR_fam"/>
</dbReference>
<dbReference type="RefSeq" id="WP_265384555.1">
    <property type="nucleotide sequence ID" value="NZ_CP110615.1"/>
</dbReference>
<dbReference type="Pfam" id="PF13411">
    <property type="entry name" value="MerR_1"/>
    <property type="match status" value="1"/>
</dbReference>